<dbReference type="SMART" id="SM00267">
    <property type="entry name" value="GGDEF"/>
    <property type="match status" value="1"/>
</dbReference>
<dbReference type="InterPro" id="IPR000160">
    <property type="entry name" value="GGDEF_dom"/>
</dbReference>
<dbReference type="SUPFAM" id="SSF55785">
    <property type="entry name" value="PYP-like sensor domain (PAS domain)"/>
    <property type="match status" value="1"/>
</dbReference>
<dbReference type="Gene3D" id="3.30.450.20">
    <property type="entry name" value="PAS domain"/>
    <property type="match status" value="1"/>
</dbReference>
<dbReference type="InterPro" id="IPR035919">
    <property type="entry name" value="EAL_sf"/>
</dbReference>
<dbReference type="GO" id="GO:0071111">
    <property type="term" value="F:cyclic-guanylate-specific phosphodiesterase activity"/>
    <property type="evidence" value="ECO:0007669"/>
    <property type="project" value="InterPro"/>
</dbReference>
<dbReference type="InterPro" id="IPR043128">
    <property type="entry name" value="Rev_trsase/Diguanyl_cyclase"/>
</dbReference>
<dbReference type="PROSITE" id="PS50883">
    <property type="entry name" value="EAL"/>
    <property type="match status" value="1"/>
</dbReference>
<dbReference type="SUPFAM" id="SSF141868">
    <property type="entry name" value="EAL domain-like"/>
    <property type="match status" value="1"/>
</dbReference>
<dbReference type="PROSITE" id="PS50887">
    <property type="entry name" value="GGDEF"/>
    <property type="match status" value="1"/>
</dbReference>
<dbReference type="InterPro" id="IPR000014">
    <property type="entry name" value="PAS"/>
</dbReference>
<dbReference type="Gene3D" id="3.40.50.2300">
    <property type="match status" value="1"/>
</dbReference>
<dbReference type="AlphaFoldDB" id="A0A2K8KPR7"/>
<feature type="domain" description="GGDEF" evidence="2">
    <location>
        <begin position="344"/>
        <end position="477"/>
    </location>
</feature>
<dbReference type="NCBIfam" id="TIGR00254">
    <property type="entry name" value="GGDEF"/>
    <property type="match status" value="1"/>
</dbReference>
<gene>
    <name evidence="3" type="ORF">REIFOR_00871</name>
</gene>
<evidence type="ECO:0000313" key="3">
    <source>
        <dbReference type="EMBL" id="ATX76039.1"/>
    </source>
</evidence>
<dbReference type="Gene3D" id="3.20.20.450">
    <property type="entry name" value="EAL domain"/>
    <property type="match status" value="1"/>
</dbReference>
<protein>
    <submittedName>
        <fullName evidence="3">PAS/PAC domain protein</fullName>
    </submittedName>
</protein>
<dbReference type="Proteomes" id="UP000229757">
    <property type="component" value="Chromosome"/>
</dbReference>
<evidence type="ECO:0000259" key="1">
    <source>
        <dbReference type="PROSITE" id="PS50883"/>
    </source>
</evidence>
<dbReference type="InterPro" id="IPR029787">
    <property type="entry name" value="Nucleotide_cyclase"/>
</dbReference>
<dbReference type="Pfam" id="PF00563">
    <property type="entry name" value="EAL"/>
    <property type="match status" value="1"/>
</dbReference>
<dbReference type="Gene3D" id="3.30.70.270">
    <property type="match status" value="1"/>
</dbReference>
<sequence>MLKRIVQKANLLTEFLFKTGYGEKSTFCYYALTCNSPFQRRVFDYMSTSSSRAIRILLIHDTQNEAEPVTNAIRNSGQAVRSHFIASLEELNKVIEEQTWDLMLAKLNTATIDATEAVAAIQRDGMDIPMIGLIEAYNDDIIASALDMGMADVVVESSLQHLAQAVKREVASLKARRDLRSQSVSLRETEKRCQLLLESSVDAISYVHEGMHIYANPNYMELFGYLDIEDLQCTPIMDLVTSSAVNELREALKGFKDGKLQHLNSIGLHADGSAFDIHMAFSAASYEGERCTQIIIRKQESSNEALEEKIREISSQDPITGLFNKSYFNEQLDKAYEQVLIQAKRQIVVHIGIANFADIKTTVGIAGTDLLLEQLAEQLRAKALPGGVFARYSDDMFAMIAPTSDLEAIQHYWQVVQKAIAEHLFEVDGKTLTVSLICGFAHMDEAGKAGNEALVQADQAYNSAVKQHKTQAYFDKSDIANLADNSILAKLEHALDHDKMRIQFQPIMSLRGDNREHYDILVRLQDKDGSEIVPDDFLPSIENSELSGKLDRWVVARSITALSEHHKRGHDTQLMIHLTAASIQDPTFLPWVNSQLRNSKLPGDGICFQITENVAHRYLKAAKAFSKGLGLLKCQLSVNQFGLAENGFALTQHLDISYARIHDNLVTELVAKGQASEELADLFAEIHKHDINSIVPKIEHSEILAALWELGVNYIQGYYLQAPLDDMDYSFDSDEDDDAT</sequence>
<dbReference type="InterPro" id="IPR011006">
    <property type="entry name" value="CheY-like_superfamily"/>
</dbReference>
<dbReference type="PANTHER" id="PTHR33121">
    <property type="entry name" value="CYCLIC DI-GMP PHOSPHODIESTERASE PDEF"/>
    <property type="match status" value="1"/>
</dbReference>
<dbReference type="EMBL" id="CP011797">
    <property type="protein sequence ID" value="ATX76039.1"/>
    <property type="molecule type" value="Genomic_DNA"/>
</dbReference>
<keyword evidence="4" id="KW-1185">Reference proteome</keyword>
<dbReference type="InterPro" id="IPR035965">
    <property type="entry name" value="PAS-like_dom_sf"/>
</dbReference>
<dbReference type="PANTHER" id="PTHR33121:SF23">
    <property type="entry name" value="CYCLIC DI-GMP PHOSPHODIESTERASE PDEB"/>
    <property type="match status" value="1"/>
</dbReference>
<dbReference type="InterPro" id="IPR050706">
    <property type="entry name" value="Cyclic-di-GMP_PDE-like"/>
</dbReference>
<dbReference type="CDD" id="cd01948">
    <property type="entry name" value="EAL"/>
    <property type="match status" value="1"/>
</dbReference>
<dbReference type="KEGG" id="rfo:REIFOR_00871"/>
<name>A0A2K8KPR7_9GAMM</name>
<dbReference type="SMART" id="SM00052">
    <property type="entry name" value="EAL"/>
    <property type="match status" value="1"/>
</dbReference>
<organism evidence="3 4">
    <name type="scientific">Reinekea forsetii</name>
    <dbReference type="NCBI Taxonomy" id="1336806"/>
    <lineage>
        <taxon>Bacteria</taxon>
        <taxon>Pseudomonadati</taxon>
        <taxon>Pseudomonadota</taxon>
        <taxon>Gammaproteobacteria</taxon>
        <taxon>Oceanospirillales</taxon>
        <taxon>Saccharospirillaceae</taxon>
        <taxon>Reinekea</taxon>
    </lineage>
</organism>
<dbReference type="Pfam" id="PF00990">
    <property type="entry name" value="GGDEF"/>
    <property type="match status" value="1"/>
</dbReference>
<accession>A0A2K8KPR7</accession>
<feature type="domain" description="EAL" evidence="1">
    <location>
        <begin position="484"/>
        <end position="737"/>
    </location>
</feature>
<reference evidence="3 4" key="1">
    <citation type="journal article" date="2017" name="Environ. Microbiol.">
        <title>Genomic and physiological analyses of 'Reinekea forsetii' reveal a versatile opportunistic lifestyle during spring algae blooms.</title>
        <authorList>
            <person name="Avci B."/>
            <person name="Hahnke R.L."/>
            <person name="Chafee M."/>
            <person name="Fischer T."/>
            <person name="Gruber-Vodicka H."/>
            <person name="Tegetmeyer H.E."/>
            <person name="Harder J."/>
            <person name="Fuchs B.M."/>
            <person name="Amann R.I."/>
            <person name="Teeling H."/>
        </authorList>
    </citation>
    <scope>NUCLEOTIDE SEQUENCE [LARGE SCALE GENOMIC DNA]</scope>
    <source>
        <strain evidence="3 4">Hel1_31_D35</strain>
    </source>
</reference>
<dbReference type="NCBIfam" id="TIGR00229">
    <property type="entry name" value="sensory_box"/>
    <property type="match status" value="1"/>
</dbReference>
<evidence type="ECO:0000259" key="2">
    <source>
        <dbReference type="PROSITE" id="PS50887"/>
    </source>
</evidence>
<dbReference type="SUPFAM" id="SSF55073">
    <property type="entry name" value="Nucleotide cyclase"/>
    <property type="match status" value="1"/>
</dbReference>
<dbReference type="InterPro" id="IPR001633">
    <property type="entry name" value="EAL_dom"/>
</dbReference>
<proteinExistence type="predicted"/>
<evidence type="ECO:0000313" key="4">
    <source>
        <dbReference type="Proteomes" id="UP000229757"/>
    </source>
</evidence>
<dbReference type="SUPFAM" id="SSF52172">
    <property type="entry name" value="CheY-like"/>
    <property type="match status" value="1"/>
</dbReference>